<dbReference type="Proteomes" id="UP000198211">
    <property type="component" value="Unassembled WGS sequence"/>
</dbReference>
<evidence type="ECO:0000313" key="2">
    <source>
        <dbReference type="EMBL" id="OWZ19985.1"/>
    </source>
</evidence>
<evidence type="ECO:0000313" key="3">
    <source>
        <dbReference type="Proteomes" id="UP000198211"/>
    </source>
</evidence>
<proteinExistence type="predicted"/>
<sequence>MNYTKDKAKRRTTYLNVYNQRIHKRFVTKAKEKDLVPGFLLQAKYKIIGFLTGLRSSKSRGCLQTREFDTLEDILNGVRGLTPTDSDGEASKPRSSQSRK</sequence>
<dbReference type="OrthoDB" id="10597495at2759"/>
<comment type="caution">
    <text evidence="2">The sequence shown here is derived from an EMBL/GenBank/DDBJ whole genome shotgun (WGS) entry which is preliminary data.</text>
</comment>
<dbReference type="AlphaFoldDB" id="A0A225WQR9"/>
<name>A0A225WQR9_9STRA</name>
<keyword evidence="3" id="KW-1185">Reference proteome</keyword>
<gene>
    <name evidence="2" type="ORF">PHMEG_0005672</name>
</gene>
<protein>
    <submittedName>
        <fullName evidence="2">Uncharacterized protein</fullName>
    </submittedName>
</protein>
<organism evidence="2 3">
    <name type="scientific">Phytophthora megakarya</name>
    <dbReference type="NCBI Taxonomy" id="4795"/>
    <lineage>
        <taxon>Eukaryota</taxon>
        <taxon>Sar</taxon>
        <taxon>Stramenopiles</taxon>
        <taxon>Oomycota</taxon>
        <taxon>Peronosporomycetes</taxon>
        <taxon>Peronosporales</taxon>
        <taxon>Peronosporaceae</taxon>
        <taxon>Phytophthora</taxon>
    </lineage>
</organism>
<dbReference type="EMBL" id="NBNE01000375">
    <property type="protein sequence ID" value="OWZ19985.1"/>
    <property type="molecule type" value="Genomic_DNA"/>
</dbReference>
<evidence type="ECO:0000256" key="1">
    <source>
        <dbReference type="SAM" id="MobiDB-lite"/>
    </source>
</evidence>
<feature type="region of interest" description="Disordered" evidence="1">
    <location>
        <begin position="78"/>
        <end position="100"/>
    </location>
</feature>
<reference evidence="3" key="1">
    <citation type="submission" date="2017-03" db="EMBL/GenBank/DDBJ databases">
        <title>Phytopthora megakarya and P. palmivora, two closely related causual agents of cacao black pod achieved similar genome size and gene model numbers by different mechanisms.</title>
        <authorList>
            <person name="Ali S."/>
            <person name="Shao J."/>
            <person name="Larry D.J."/>
            <person name="Kronmiller B."/>
            <person name="Shen D."/>
            <person name="Strem M.D."/>
            <person name="Melnick R.L."/>
            <person name="Guiltinan M.J."/>
            <person name="Tyler B.M."/>
            <person name="Meinhardt L.W."/>
            <person name="Bailey B.A."/>
        </authorList>
    </citation>
    <scope>NUCLEOTIDE SEQUENCE [LARGE SCALE GENOMIC DNA]</scope>
    <source>
        <strain evidence="3">zdho120</strain>
    </source>
</reference>
<accession>A0A225WQR9</accession>